<evidence type="ECO:0000313" key="3">
    <source>
        <dbReference type="Proteomes" id="UP001302745"/>
    </source>
</evidence>
<reference evidence="2" key="1">
    <citation type="journal article" date="2023" name="Mol. Phylogenet. Evol.">
        <title>Genome-scale phylogeny and comparative genomics of the fungal order Sordariales.</title>
        <authorList>
            <person name="Hensen N."/>
            <person name="Bonometti L."/>
            <person name="Westerberg I."/>
            <person name="Brannstrom I.O."/>
            <person name="Guillou S."/>
            <person name="Cros-Aarteil S."/>
            <person name="Calhoun S."/>
            <person name="Haridas S."/>
            <person name="Kuo A."/>
            <person name="Mondo S."/>
            <person name="Pangilinan J."/>
            <person name="Riley R."/>
            <person name="LaButti K."/>
            <person name="Andreopoulos B."/>
            <person name="Lipzen A."/>
            <person name="Chen C."/>
            <person name="Yan M."/>
            <person name="Daum C."/>
            <person name="Ng V."/>
            <person name="Clum A."/>
            <person name="Steindorff A."/>
            <person name="Ohm R.A."/>
            <person name="Martin F."/>
            <person name="Silar P."/>
            <person name="Natvig D.O."/>
            <person name="Lalanne C."/>
            <person name="Gautier V."/>
            <person name="Ament-Velasquez S.L."/>
            <person name="Kruys A."/>
            <person name="Hutchinson M.I."/>
            <person name="Powell A.J."/>
            <person name="Barry K."/>
            <person name="Miller A.N."/>
            <person name="Grigoriev I.V."/>
            <person name="Debuchy R."/>
            <person name="Gladieux P."/>
            <person name="Hiltunen Thoren M."/>
            <person name="Johannesson H."/>
        </authorList>
    </citation>
    <scope>NUCLEOTIDE SEQUENCE</scope>
    <source>
        <strain evidence="2">CBS 538.74</strain>
    </source>
</reference>
<proteinExistence type="predicted"/>
<protein>
    <submittedName>
        <fullName evidence="2">Uncharacterized protein</fullName>
    </submittedName>
</protein>
<feature type="compositionally biased region" description="Pro residues" evidence="1">
    <location>
        <begin position="142"/>
        <end position="164"/>
    </location>
</feature>
<dbReference type="AlphaFoldDB" id="A0AAN6VHR2"/>
<evidence type="ECO:0000256" key="1">
    <source>
        <dbReference type="SAM" id="MobiDB-lite"/>
    </source>
</evidence>
<evidence type="ECO:0000313" key="2">
    <source>
        <dbReference type="EMBL" id="KAK4151061.1"/>
    </source>
</evidence>
<keyword evidence="3" id="KW-1185">Reference proteome</keyword>
<feature type="region of interest" description="Disordered" evidence="1">
    <location>
        <begin position="87"/>
        <end position="187"/>
    </location>
</feature>
<feature type="compositionally biased region" description="Polar residues" evidence="1">
    <location>
        <begin position="95"/>
        <end position="106"/>
    </location>
</feature>
<sequence length="335" mass="37156">MRPALLPPLVIPTRHSAKPILIAPSYYYQPQTERAISSYRPSYQSLPPKPPPKPRRQAPLEIKLEDFDDIDVFNFYNPCLLPPSPIRPMPARASTDPNLTESSTCTRDPLACPAPGLRRSTYTVTRRERSNCGRNNRITASFPPPRSRSPSPPPPYAKSLPPLPIESTPVSPIESRPPSPVPALRPRRFSLPQWDTSSSIYTFETLDVESLLSPKEGQGSQREEVEEEVEEYLTPFLQSRPVSLFGRSQDGYEEREQTALKELWGVIDGLLGPGTGLGDYDATSIASSMEGLGKALRGLEGGDSSRNSGVRVDSVYGVQQEAAWWRAFRQGLLLS</sequence>
<comment type="caution">
    <text evidence="2">The sequence shown here is derived from an EMBL/GenBank/DDBJ whole genome shotgun (WGS) entry which is preliminary data.</text>
</comment>
<dbReference type="EMBL" id="MU857035">
    <property type="protein sequence ID" value="KAK4151061.1"/>
    <property type="molecule type" value="Genomic_DNA"/>
</dbReference>
<gene>
    <name evidence="2" type="ORF">C8A00DRAFT_36290</name>
</gene>
<organism evidence="2 3">
    <name type="scientific">Chaetomidium leptoderma</name>
    <dbReference type="NCBI Taxonomy" id="669021"/>
    <lineage>
        <taxon>Eukaryota</taxon>
        <taxon>Fungi</taxon>
        <taxon>Dikarya</taxon>
        <taxon>Ascomycota</taxon>
        <taxon>Pezizomycotina</taxon>
        <taxon>Sordariomycetes</taxon>
        <taxon>Sordariomycetidae</taxon>
        <taxon>Sordariales</taxon>
        <taxon>Chaetomiaceae</taxon>
        <taxon>Chaetomidium</taxon>
    </lineage>
</organism>
<name>A0AAN6VHR2_9PEZI</name>
<reference evidence="2" key="2">
    <citation type="submission" date="2023-05" db="EMBL/GenBank/DDBJ databases">
        <authorList>
            <consortium name="Lawrence Berkeley National Laboratory"/>
            <person name="Steindorff A."/>
            <person name="Hensen N."/>
            <person name="Bonometti L."/>
            <person name="Westerberg I."/>
            <person name="Brannstrom I.O."/>
            <person name="Guillou S."/>
            <person name="Cros-Aarteil S."/>
            <person name="Calhoun S."/>
            <person name="Haridas S."/>
            <person name="Kuo A."/>
            <person name="Mondo S."/>
            <person name="Pangilinan J."/>
            <person name="Riley R."/>
            <person name="Labutti K."/>
            <person name="Andreopoulos B."/>
            <person name="Lipzen A."/>
            <person name="Chen C."/>
            <person name="Yanf M."/>
            <person name="Daum C."/>
            <person name="Ng V."/>
            <person name="Clum A."/>
            <person name="Ohm R."/>
            <person name="Martin F."/>
            <person name="Silar P."/>
            <person name="Natvig D."/>
            <person name="Lalanne C."/>
            <person name="Gautier V."/>
            <person name="Ament-Velasquez S.L."/>
            <person name="Kruys A."/>
            <person name="Hutchinson M.I."/>
            <person name="Powell A.J."/>
            <person name="Barry K."/>
            <person name="Miller A.N."/>
            <person name="Grigoriev I.V."/>
            <person name="Debuchy R."/>
            <person name="Gladieux P."/>
            <person name="Thoren M.H."/>
            <person name="Johannesson H."/>
        </authorList>
    </citation>
    <scope>NUCLEOTIDE SEQUENCE</scope>
    <source>
        <strain evidence="2">CBS 538.74</strain>
    </source>
</reference>
<dbReference type="Proteomes" id="UP001302745">
    <property type="component" value="Unassembled WGS sequence"/>
</dbReference>
<accession>A0AAN6VHR2</accession>